<dbReference type="STRING" id="338966.Ppro_0367"/>
<dbReference type="AlphaFoldDB" id="A1AKY1"/>
<proteinExistence type="predicted"/>
<accession>A1AKY1</accession>
<dbReference type="InterPro" id="IPR007048">
    <property type="entry name" value="IraD/Gp25-like"/>
</dbReference>
<evidence type="ECO:0000259" key="1">
    <source>
        <dbReference type="Pfam" id="PF04965"/>
    </source>
</evidence>
<protein>
    <submittedName>
        <fullName evidence="2">GPW/gp25 family protein</fullName>
    </submittedName>
</protein>
<gene>
    <name evidence="2" type="ordered locus">Ppro_0367</name>
</gene>
<evidence type="ECO:0000313" key="2">
    <source>
        <dbReference type="EMBL" id="ABK98001.1"/>
    </source>
</evidence>
<sequence length="141" mass="15905">MDSAHESGGFLGRGWGFPPEFQRHSCEVRMVAAEEDIRESLRILLSTIPGERLMHPEFGCGLNALMFEQMNESTVTALKDAIDRAVLFYEPRIILDGIDVDDGNIHDGVVLISLAYTVRSTNSRSNMVYPFYFLEGTDLRF</sequence>
<dbReference type="RefSeq" id="WP_011734315.1">
    <property type="nucleotide sequence ID" value="NC_008609.1"/>
</dbReference>
<dbReference type="EMBL" id="CP000482">
    <property type="protein sequence ID" value="ABK98001.1"/>
    <property type="molecule type" value="Genomic_DNA"/>
</dbReference>
<dbReference type="SUPFAM" id="SSF160719">
    <property type="entry name" value="gpW/gp25-like"/>
    <property type="match status" value="1"/>
</dbReference>
<evidence type="ECO:0000313" key="3">
    <source>
        <dbReference type="Proteomes" id="UP000006732"/>
    </source>
</evidence>
<organism evidence="2 3">
    <name type="scientific">Pelobacter propionicus (strain DSM 2379 / NBRC 103807 / OttBd1)</name>
    <dbReference type="NCBI Taxonomy" id="338966"/>
    <lineage>
        <taxon>Bacteria</taxon>
        <taxon>Pseudomonadati</taxon>
        <taxon>Thermodesulfobacteriota</taxon>
        <taxon>Desulfuromonadia</taxon>
        <taxon>Desulfuromonadales</taxon>
        <taxon>Desulfuromonadaceae</taxon>
        <taxon>Pelobacter</taxon>
    </lineage>
</organism>
<dbReference type="Pfam" id="PF04965">
    <property type="entry name" value="GPW_gp25"/>
    <property type="match status" value="1"/>
</dbReference>
<name>A1AKY1_PELPD</name>
<reference evidence="2 3" key="1">
    <citation type="submission" date="2006-10" db="EMBL/GenBank/DDBJ databases">
        <title>Complete sequence of chromosome of Pelobacter propionicus DSM 2379.</title>
        <authorList>
            <consortium name="US DOE Joint Genome Institute"/>
            <person name="Copeland A."/>
            <person name="Lucas S."/>
            <person name="Lapidus A."/>
            <person name="Barry K."/>
            <person name="Detter J.C."/>
            <person name="Glavina del Rio T."/>
            <person name="Hammon N."/>
            <person name="Israni S."/>
            <person name="Dalin E."/>
            <person name="Tice H."/>
            <person name="Pitluck S."/>
            <person name="Saunders E."/>
            <person name="Brettin T."/>
            <person name="Bruce D."/>
            <person name="Han C."/>
            <person name="Tapia R."/>
            <person name="Schmutz J."/>
            <person name="Larimer F."/>
            <person name="Land M."/>
            <person name="Hauser L."/>
            <person name="Kyrpides N."/>
            <person name="Kim E."/>
            <person name="Lovley D."/>
            <person name="Richardson P."/>
        </authorList>
    </citation>
    <scope>NUCLEOTIDE SEQUENCE [LARGE SCALE GENOMIC DNA]</scope>
    <source>
        <strain evidence="3">DSM 2379 / NBRC 103807 / OttBd1</strain>
    </source>
</reference>
<dbReference type="OrthoDB" id="9802846at2"/>
<dbReference type="Gene3D" id="3.10.450.40">
    <property type="match status" value="1"/>
</dbReference>
<dbReference type="KEGG" id="ppd:Ppro_0367"/>
<feature type="domain" description="IraD/Gp25-like" evidence="1">
    <location>
        <begin position="33"/>
        <end position="122"/>
    </location>
</feature>
<dbReference type="eggNOG" id="COG3628">
    <property type="taxonomic scope" value="Bacteria"/>
</dbReference>
<keyword evidence="3" id="KW-1185">Reference proteome</keyword>
<dbReference type="HOGENOM" id="CLU_133204_0_0_7"/>
<dbReference type="Proteomes" id="UP000006732">
    <property type="component" value="Chromosome"/>
</dbReference>